<reference evidence="11" key="1">
    <citation type="submission" date="2014-04" db="EMBL/GenBank/DDBJ databases">
        <title>Evolutionary Origins and Diversification of the Mycorrhizal Mutualists.</title>
        <authorList>
            <consortium name="DOE Joint Genome Institute"/>
            <consortium name="Mycorrhizal Genomics Consortium"/>
            <person name="Kohler A."/>
            <person name="Kuo A."/>
            <person name="Nagy L.G."/>
            <person name="Floudas D."/>
            <person name="Copeland A."/>
            <person name="Barry K.W."/>
            <person name="Cichocki N."/>
            <person name="Veneault-Fourrey C."/>
            <person name="LaButti K."/>
            <person name="Lindquist E.A."/>
            <person name="Lipzen A."/>
            <person name="Lundell T."/>
            <person name="Morin E."/>
            <person name="Murat C."/>
            <person name="Riley R."/>
            <person name="Ohm R."/>
            <person name="Sun H."/>
            <person name="Tunlid A."/>
            <person name="Henrissat B."/>
            <person name="Grigoriev I.V."/>
            <person name="Hibbett D.S."/>
            <person name="Martin F."/>
        </authorList>
    </citation>
    <scope>NUCLEOTIDE SEQUENCE [LARGE SCALE GENOMIC DNA]</scope>
    <source>
        <strain evidence="11">FD-334 SS-4</strain>
    </source>
</reference>
<dbReference type="GO" id="GO:0006364">
    <property type="term" value="P:rRNA processing"/>
    <property type="evidence" value="ECO:0007669"/>
    <property type="project" value="UniProtKB-KW"/>
</dbReference>
<keyword evidence="8" id="KW-0539">Nucleus</keyword>
<feature type="compositionally biased region" description="Acidic residues" evidence="9">
    <location>
        <begin position="280"/>
        <end position="291"/>
    </location>
</feature>
<keyword evidence="6" id="KW-0597">Phosphoprotein</keyword>
<evidence type="ECO:0000256" key="9">
    <source>
        <dbReference type="SAM" id="MobiDB-lite"/>
    </source>
</evidence>
<dbReference type="Gene3D" id="2.40.10.230">
    <property type="entry name" value="Probable tRNA pseudouridine synthase domain"/>
    <property type="match status" value="1"/>
</dbReference>
<sequence>MDAFKLPQAIPQDLLLIQDIIGPLQAAEPTVTALSSLPQVPSTSTIEKEDDDIGSSGEENDSEDEIAADLITATATDEDDLPKVNQLPLAEPVESTSDSESDSDSDSDSSDAAGNKNHVKKPMLDMDDDEDPMPAAGPNTYFTTKHEVIEADIPIPEVDEVGSDEVLEKVGEVMNIVDRLAIVVGLPVDFTTGRRADQALDSETLLVFDDRKVMGYIFETFGPTAQPLYQVKFNSALPLDPERVRVGREVFHVPARSRFVFLSQIKAFKGSDASNVHDEEPADDELEFSDDEAEAAYKSRLKRKRGESRARSVASSRQSTPNPTLMRDQELAEEAVFSRNAYDEHGPYDIDYTAPGPSSRPAPIPYDDPYGDDYTAPDVADREAAVAAASSGAPRDTGAGPSYGTGADGVRRGGDRHEGHGRGRDRDRGGRGGGRGRERGGPRDRGRGRGGGGGGRGPPQHYFAQDQVSPYEAGGETARPLSPTSLAIARATGQPGYAAPQQPSYPQHGYNQQNAYSNPQNYPQDTSSAAWSYGQMSTNFSPMNQQQQAQGYGGAYMYPGGGFQQQNQGYQPQRFDFAAMSGGRGMPPFMQPHINPRFASAFGLGAGGMPQIPQMYGSPGAGMAGAASIPTPAPTLAQNAGLASSSAAPAQSTGWSDEWTVPVQHADTPIARPTSGASGVDMNVQK</sequence>
<feature type="region of interest" description="Disordered" evidence="9">
    <location>
        <begin position="272"/>
        <end position="291"/>
    </location>
</feature>
<feature type="region of interest" description="Disordered" evidence="9">
    <location>
        <begin position="34"/>
        <end position="134"/>
    </location>
</feature>
<dbReference type="InterPro" id="IPR038664">
    <property type="entry name" value="Gar1/Naf1_Cbf5-bd_sf"/>
</dbReference>
<dbReference type="InterPro" id="IPR009000">
    <property type="entry name" value="Transl_B-barrel_sf"/>
</dbReference>
<evidence type="ECO:0000256" key="4">
    <source>
        <dbReference type="ARBA" id="ARBA00022517"/>
    </source>
</evidence>
<feature type="compositionally biased region" description="Polar residues" evidence="9">
    <location>
        <begin position="34"/>
        <end position="45"/>
    </location>
</feature>
<dbReference type="InterPro" id="IPR040309">
    <property type="entry name" value="Naf1"/>
</dbReference>
<evidence type="ECO:0000256" key="2">
    <source>
        <dbReference type="ARBA" id="ARBA00009801"/>
    </source>
</evidence>
<evidence type="ECO:0000256" key="6">
    <source>
        <dbReference type="ARBA" id="ARBA00022553"/>
    </source>
</evidence>
<evidence type="ECO:0000256" key="3">
    <source>
        <dbReference type="ARBA" id="ARBA00021438"/>
    </source>
</evidence>
<name>A0A0D2PJA8_HYPSF</name>
<feature type="region of interest" description="Disordered" evidence="9">
    <location>
        <begin position="667"/>
        <end position="686"/>
    </location>
</feature>
<keyword evidence="7" id="KW-0694">RNA-binding</keyword>
<comment type="subcellular location">
    <subcellularLocation>
        <location evidence="1">Nucleus</location>
    </subcellularLocation>
</comment>
<dbReference type="PANTHER" id="PTHR31633:SF1">
    <property type="entry name" value="H_ACA RIBONUCLEOPROTEIN COMPLEX NON-CORE SUBUNIT NAF1"/>
    <property type="match status" value="1"/>
</dbReference>
<dbReference type="OrthoDB" id="21550at2759"/>
<accession>A0A0D2PJA8</accession>
<dbReference type="Pfam" id="PF04410">
    <property type="entry name" value="Gar1"/>
    <property type="match status" value="1"/>
</dbReference>
<dbReference type="PANTHER" id="PTHR31633">
    <property type="entry name" value="H/ACA RIBONUCLEOPROTEIN COMPLEX NON-CORE SUBUNIT NAF1"/>
    <property type="match status" value="1"/>
</dbReference>
<evidence type="ECO:0000313" key="11">
    <source>
        <dbReference type="Proteomes" id="UP000054270"/>
    </source>
</evidence>
<evidence type="ECO:0000256" key="7">
    <source>
        <dbReference type="ARBA" id="ARBA00022884"/>
    </source>
</evidence>
<keyword evidence="4" id="KW-0690">Ribosome biogenesis</keyword>
<dbReference type="Proteomes" id="UP000054270">
    <property type="component" value="Unassembled WGS sequence"/>
</dbReference>
<gene>
    <name evidence="10" type="ORF">HYPSUDRAFT_197370</name>
</gene>
<dbReference type="GO" id="GO:0003723">
    <property type="term" value="F:RNA binding"/>
    <property type="evidence" value="ECO:0007669"/>
    <property type="project" value="UniProtKB-KW"/>
</dbReference>
<dbReference type="GO" id="GO:0001522">
    <property type="term" value="P:pseudouridine synthesis"/>
    <property type="evidence" value="ECO:0007669"/>
    <property type="project" value="InterPro"/>
</dbReference>
<feature type="compositionally biased region" description="Basic and acidic residues" evidence="9">
    <location>
        <begin position="409"/>
        <end position="447"/>
    </location>
</feature>
<feature type="compositionally biased region" description="Acidic residues" evidence="9">
    <location>
        <begin position="97"/>
        <end position="109"/>
    </location>
</feature>
<proteinExistence type="inferred from homology"/>
<dbReference type="OMA" id="RNAYDEH"/>
<dbReference type="GO" id="GO:0000493">
    <property type="term" value="P:box H/ACA snoRNP assembly"/>
    <property type="evidence" value="ECO:0007669"/>
    <property type="project" value="InterPro"/>
</dbReference>
<dbReference type="GO" id="GO:0005732">
    <property type="term" value="C:sno(s)RNA-containing ribonucleoprotein complex"/>
    <property type="evidence" value="ECO:0007669"/>
    <property type="project" value="InterPro"/>
</dbReference>
<organism evidence="10 11">
    <name type="scientific">Hypholoma sublateritium (strain FD-334 SS-4)</name>
    <dbReference type="NCBI Taxonomy" id="945553"/>
    <lineage>
        <taxon>Eukaryota</taxon>
        <taxon>Fungi</taxon>
        <taxon>Dikarya</taxon>
        <taxon>Basidiomycota</taxon>
        <taxon>Agaricomycotina</taxon>
        <taxon>Agaricomycetes</taxon>
        <taxon>Agaricomycetidae</taxon>
        <taxon>Agaricales</taxon>
        <taxon>Agaricineae</taxon>
        <taxon>Strophariaceae</taxon>
        <taxon>Hypholoma</taxon>
    </lineage>
</organism>
<keyword evidence="5" id="KW-0698">rRNA processing</keyword>
<evidence type="ECO:0000256" key="5">
    <source>
        <dbReference type="ARBA" id="ARBA00022552"/>
    </source>
</evidence>
<feature type="compositionally biased region" description="Low complexity" evidence="9">
    <location>
        <begin position="385"/>
        <end position="395"/>
    </location>
</feature>
<keyword evidence="11" id="KW-1185">Reference proteome</keyword>
<protein>
    <recommendedName>
        <fullName evidence="3">H/ACA ribonucleoprotein complex non-core subunit NAF1</fullName>
    </recommendedName>
</protein>
<evidence type="ECO:0000313" key="10">
    <source>
        <dbReference type="EMBL" id="KJA28521.1"/>
    </source>
</evidence>
<dbReference type="AlphaFoldDB" id="A0A0D2PJA8"/>
<feature type="compositionally biased region" description="Low complexity" evidence="9">
    <location>
        <begin position="367"/>
        <end position="378"/>
    </location>
</feature>
<dbReference type="STRING" id="945553.A0A0D2PJA8"/>
<dbReference type="EMBL" id="KN817521">
    <property type="protein sequence ID" value="KJA28521.1"/>
    <property type="molecule type" value="Genomic_DNA"/>
</dbReference>
<dbReference type="GO" id="GO:0005634">
    <property type="term" value="C:nucleus"/>
    <property type="evidence" value="ECO:0007669"/>
    <property type="project" value="UniProtKB-SubCell"/>
</dbReference>
<evidence type="ECO:0000256" key="1">
    <source>
        <dbReference type="ARBA" id="ARBA00004123"/>
    </source>
</evidence>
<feature type="compositionally biased region" description="Polar residues" evidence="9">
    <location>
        <begin position="501"/>
        <end position="528"/>
    </location>
</feature>
<comment type="similarity">
    <text evidence="2">Belongs to the NAF1 family.</text>
</comment>
<feature type="region of interest" description="Disordered" evidence="9">
    <location>
        <begin position="300"/>
        <end position="528"/>
    </location>
</feature>
<evidence type="ECO:0000256" key="8">
    <source>
        <dbReference type="ARBA" id="ARBA00023242"/>
    </source>
</evidence>
<feature type="compositionally biased region" description="Acidic residues" evidence="9">
    <location>
        <begin position="48"/>
        <end position="67"/>
    </location>
</feature>
<dbReference type="InterPro" id="IPR007504">
    <property type="entry name" value="H/ACA_rnp_Gar1/Naf1"/>
</dbReference>
<dbReference type="SUPFAM" id="SSF50447">
    <property type="entry name" value="Translation proteins"/>
    <property type="match status" value="1"/>
</dbReference>